<name>A0A975AJC0_9FIRM</name>
<evidence type="ECO:0000313" key="3">
    <source>
        <dbReference type="Proteomes" id="UP000663499"/>
    </source>
</evidence>
<proteinExistence type="predicted"/>
<accession>A0A975AJC0</accession>
<sequence length="60" mass="6954">MNYMSAQEAADKWGITKRRVQVLCSENRIEGAEKMGNMWIIPKDANKPEDRRTKKENKGT</sequence>
<evidence type="ECO:0000256" key="1">
    <source>
        <dbReference type="SAM" id="MobiDB-lite"/>
    </source>
</evidence>
<dbReference type="KEGG" id="alka:J0B03_05840"/>
<organism evidence="2 3">
    <name type="scientific">Alkalibacter rhizosphaerae</name>
    <dbReference type="NCBI Taxonomy" id="2815577"/>
    <lineage>
        <taxon>Bacteria</taxon>
        <taxon>Bacillati</taxon>
        <taxon>Bacillota</taxon>
        <taxon>Clostridia</taxon>
        <taxon>Eubacteriales</taxon>
        <taxon>Eubacteriaceae</taxon>
        <taxon>Alkalibacter</taxon>
    </lineage>
</organism>
<dbReference type="RefSeq" id="WP_207300910.1">
    <property type="nucleotide sequence ID" value="NZ_CP071444.1"/>
</dbReference>
<dbReference type="EMBL" id="CP071444">
    <property type="protein sequence ID" value="QSX09579.1"/>
    <property type="molecule type" value="Genomic_DNA"/>
</dbReference>
<dbReference type="AlphaFoldDB" id="A0A975AJC0"/>
<dbReference type="Proteomes" id="UP000663499">
    <property type="component" value="Chromosome"/>
</dbReference>
<feature type="region of interest" description="Disordered" evidence="1">
    <location>
        <begin position="39"/>
        <end position="60"/>
    </location>
</feature>
<evidence type="ECO:0000313" key="2">
    <source>
        <dbReference type="EMBL" id="QSX09579.1"/>
    </source>
</evidence>
<protein>
    <submittedName>
        <fullName evidence="2">Helix-turn-helix domain-containing protein</fullName>
    </submittedName>
</protein>
<reference evidence="2" key="1">
    <citation type="submission" date="2021-03" db="EMBL/GenBank/DDBJ databases">
        <title>Alkalibacter marinus sp. nov., isolated from tidal flat sediment.</title>
        <authorList>
            <person name="Namirimu T."/>
            <person name="Yang J.-A."/>
            <person name="Yang S.-H."/>
            <person name="Kim Y.-J."/>
            <person name="Kwon K.K."/>
        </authorList>
    </citation>
    <scope>NUCLEOTIDE SEQUENCE</scope>
    <source>
        <strain evidence="2">ES005</strain>
    </source>
</reference>
<gene>
    <name evidence="2" type="ORF">J0B03_05840</name>
</gene>
<keyword evidence="3" id="KW-1185">Reference proteome</keyword>
<feature type="compositionally biased region" description="Basic and acidic residues" evidence="1">
    <location>
        <begin position="44"/>
        <end position="60"/>
    </location>
</feature>